<name>A0A1E2RV99_9HYPH</name>
<gene>
    <name evidence="2" type="ORF">A7A08_03020</name>
</gene>
<keyword evidence="3" id="KW-1185">Reference proteome</keyword>
<organism evidence="2 3">
    <name type="scientific">Methyloligella halotolerans</name>
    <dbReference type="NCBI Taxonomy" id="1177755"/>
    <lineage>
        <taxon>Bacteria</taxon>
        <taxon>Pseudomonadati</taxon>
        <taxon>Pseudomonadota</taxon>
        <taxon>Alphaproteobacteria</taxon>
        <taxon>Hyphomicrobiales</taxon>
        <taxon>Hyphomicrobiaceae</taxon>
        <taxon>Methyloligella</taxon>
    </lineage>
</organism>
<comment type="caution">
    <text evidence="2">The sequence shown here is derived from an EMBL/GenBank/DDBJ whole genome shotgun (WGS) entry which is preliminary data.</text>
</comment>
<dbReference type="PATRIC" id="fig|1177755.3.peg.3046"/>
<dbReference type="EMBL" id="MASI01000010">
    <property type="protein sequence ID" value="ODA66167.1"/>
    <property type="molecule type" value="Genomic_DNA"/>
</dbReference>
<protein>
    <recommendedName>
        <fullName evidence="4">Alginate export domain-containing protein</fullName>
    </recommendedName>
</protein>
<proteinExistence type="predicted"/>
<dbReference type="AlphaFoldDB" id="A0A1E2RV99"/>
<dbReference type="Proteomes" id="UP000095087">
    <property type="component" value="Unassembled WGS sequence"/>
</dbReference>
<evidence type="ECO:0000313" key="3">
    <source>
        <dbReference type="Proteomes" id="UP000095087"/>
    </source>
</evidence>
<evidence type="ECO:0000256" key="1">
    <source>
        <dbReference type="SAM" id="SignalP"/>
    </source>
</evidence>
<evidence type="ECO:0008006" key="4">
    <source>
        <dbReference type="Google" id="ProtNLM"/>
    </source>
</evidence>
<dbReference type="STRING" id="1177755.A7A08_03020"/>
<feature type="chain" id="PRO_5009116392" description="Alginate export domain-containing protein" evidence="1">
    <location>
        <begin position="34"/>
        <end position="425"/>
    </location>
</feature>
<sequence>MPSRYDILARSSSWVVVSALLLLLVCTTPPSMAQERPDGVPHTGIMNGEIWFASRYRYEFVEQADKPADARASTLRIAPGFETGYFHGFRAAAEGEFVVQVGPGDYNDTINGKTQYPVVADVPSSELDQAYLESFHLPGTVIKGGRYAENLDNMRYVGSVAWRQNDQTFDGAKVTTEAFPGVTALYAYIGNVNRIFSDDSEVGNLNSNIHLMHLKSDPLPLGTLTGYAYLMDIYDAPALSNASYGGFVEGERALGSAVTFDYRVELALQTDYGDQPVQYDAPYARVAPGLSWEGFRVSPVYELLGSDDGKAAFQTPLATGHIFNGFADIFLVTPATGLQDFFVEASYKMPEKGGSLGWLSGLLLLTQYHEFRSDFRDIAYGSEFDAYANLPLGYVFYAEVKYANYRADEYATNTEKVIFGFGYVY</sequence>
<accession>A0A1E2RV99</accession>
<dbReference type="InterPro" id="IPR023614">
    <property type="entry name" value="Porin_dom_sf"/>
</dbReference>
<reference evidence="2 3" key="1">
    <citation type="submission" date="2016-07" db="EMBL/GenBank/DDBJ databases">
        <title>Draft genome sequence of Methyloligella halotolerans C2T (VKM B-2706T=CCUG 61687T=DSM 25045T), a halotolerant polyhydroxybutyrate accumulating methylotroph.</title>
        <authorList>
            <person name="Vasilenko O.V."/>
            <person name="Doronina N.V."/>
            <person name="Poroshina M.N."/>
            <person name="Tarlachkov S.V."/>
            <person name="Trotsenko Y.A."/>
        </authorList>
    </citation>
    <scope>NUCLEOTIDE SEQUENCE [LARGE SCALE GENOMIC DNA]</scope>
    <source>
        <strain evidence="2 3">VKM B-2706</strain>
    </source>
</reference>
<keyword evidence="1" id="KW-0732">Signal</keyword>
<evidence type="ECO:0000313" key="2">
    <source>
        <dbReference type="EMBL" id="ODA66167.1"/>
    </source>
</evidence>
<dbReference type="Gene3D" id="2.40.160.10">
    <property type="entry name" value="Porin"/>
    <property type="match status" value="1"/>
</dbReference>
<feature type="signal peptide" evidence="1">
    <location>
        <begin position="1"/>
        <end position="33"/>
    </location>
</feature>